<dbReference type="RefSeq" id="WP_324620086.1">
    <property type="nucleotide sequence ID" value="NZ_JAYKOT010000003.1"/>
</dbReference>
<name>A0AAW9MZ67_9FIRM</name>
<proteinExistence type="predicted"/>
<organism evidence="1 2">
    <name type="scientific">Citroniella saccharovorans</name>
    <dbReference type="NCBI Taxonomy" id="2053367"/>
    <lineage>
        <taxon>Bacteria</taxon>
        <taxon>Bacillati</taxon>
        <taxon>Bacillota</taxon>
        <taxon>Tissierellia</taxon>
        <taxon>Tissierellales</taxon>
        <taxon>Peptoniphilaceae</taxon>
        <taxon>Citroniella</taxon>
    </lineage>
</organism>
<dbReference type="AlphaFoldDB" id="A0AAW9MZ67"/>
<evidence type="ECO:0000313" key="2">
    <source>
        <dbReference type="Proteomes" id="UP001357733"/>
    </source>
</evidence>
<reference evidence="1 2" key="1">
    <citation type="submission" date="2024-01" db="EMBL/GenBank/DDBJ databases">
        <title>Complete genome sequence of Citroniella saccharovorans strain M6.X9, isolated from human fecal sample.</title>
        <authorList>
            <person name="Cheng G."/>
            <person name="Westerholm M."/>
            <person name="Schnurer A."/>
        </authorList>
    </citation>
    <scope>NUCLEOTIDE SEQUENCE [LARGE SCALE GENOMIC DNA]</scope>
    <source>
        <strain evidence="1 2">DSM 29873</strain>
    </source>
</reference>
<gene>
    <name evidence="1" type="ORF">VLK81_07915</name>
</gene>
<sequence>MLYYMDYPYMFEIETTLKSKKGSRNNLNLVLTNSIASPSSKNIPTDLVKLNGIKVNKITRQEQDFVYEIKGSLSTDKLTIEIDKKTRIENMKNYLAYIILSLLFKKIYALDCKIVSFNEDFFKVIVPAAGLINVERDLKDMEFTLNHIINSSLDVKVNQNKDSYTINIPSVGQGKIFYPVPSNTAELKLAIIKSFEKTDKGLEITFQTGDKAYNYLLLKNKEIIEIKNLINYEGENIVDEINFTKRSLEDLKDELYDLKTNVYKYYLDLINEDVYEIDGKKFLTHNIKEIFIKDLKLMIDSFDADFKFITNPKDENSEFILKNSLEEIDDLDLIKELQNIYPFNYEIKKQYIYGEIKDEYRERLKELIDRYIYSKLNK</sequence>
<comment type="caution">
    <text evidence="1">The sequence shown here is derived from an EMBL/GenBank/DDBJ whole genome shotgun (WGS) entry which is preliminary data.</text>
</comment>
<accession>A0AAW9MZ67</accession>
<evidence type="ECO:0000313" key="1">
    <source>
        <dbReference type="EMBL" id="MEB3429932.1"/>
    </source>
</evidence>
<keyword evidence="2" id="KW-1185">Reference proteome</keyword>
<dbReference type="EMBL" id="JAYKOT010000003">
    <property type="protein sequence ID" value="MEB3429932.1"/>
    <property type="molecule type" value="Genomic_DNA"/>
</dbReference>
<dbReference type="Proteomes" id="UP001357733">
    <property type="component" value="Unassembled WGS sequence"/>
</dbReference>
<protein>
    <submittedName>
        <fullName evidence="1">Uncharacterized protein</fullName>
    </submittedName>
</protein>